<evidence type="ECO:0000256" key="7">
    <source>
        <dbReference type="ARBA" id="ARBA00023004"/>
    </source>
</evidence>
<dbReference type="EMBL" id="BAABCM010000005">
    <property type="protein sequence ID" value="GAA3818479.1"/>
    <property type="molecule type" value="Genomic_DNA"/>
</dbReference>
<dbReference type="Pfam" id="PF00970">
    <property type="entry name" value="FAD_binding_6"/>
    <property type="match status" value="1"/>
</dbReference>
<dbReference type="SUPFAM" id="SSF52343">
    <property type="entry name" value="Ferredoxin reductase-like, C-terminal NADP-linked domain"/>
    <property type="match status" value="1"/>
</dbReference>
<evidence type="ECO:0000256" key="3">
    <source>
        <dbReference type="ARBA" id="ARBA00022714"/>
    </source>
</evidence>
<keyword evidence="8" id="KW-0411">Iron-sulfur</keyword>
<evidence type="ECO:0000313" key="11">
    <source>
        <dbReference type="EMBL" id="GAA3818479.1"/>
    </source>
</evidence>
<dbReference type="Gene3D" id="3.40.50.80">
    <property type="entry name" value="Nucleotide-binding domain of ferredoxin-NADP reductase (FNR) module"/>
    <property type="match status" value="1"/>
</dbReference>
<protein>
    <submittedName>
        <fullName evidence="11">Ferredoxin--NADP reductase</fullName>
    </submittedName>
</protein>
<dbReference type="InterPro" id="IPR001709">
    <property type="entry name" value="Flavoprot_Pyr_Nucl_cyt_Rdtase"/>
</dbReference>
<dbReference type="CDD" id="cd00207">
    <property type="entry name" value="fer2"/>
    <property type="match status" value="1"/>
</dbReference>
<dbReference type="PANTHER" id="PTHR47354:SF8">
    <property type="entry name" value="1,2-PHENYLACETYL-COA EPOXIDASE, SUBUNIT E"/>
    <property type="match status" value="1"/>
</dbReference>
<evidence type="ECO:0000256" key="8">
    <source>
        <dbReference type="ARBA" id="ARBA00023014"/>
    </source>
</evidence>
<evidence type="ECO:0000256" key="4">
    <source>
        <dbReference type="ARBA" id="ARBA00022723"/>
    </source>
</evidence>
<evidence type="ECO:0000256" key="2">
    <source>
        <dbReference type="ARBA" id="ARBA00022630"/>
    </source>
</evidence>
<evidence type="ECO:0000256" key="1">
    <source>
        <dbReference type="ARBA" id="ARBA00001974"/>
    </source>
</evidence>
<dbReference type="PRINTS" id="PR00371">
    <property type="entry name" value="FPNCR"/>
</dbReference>
<dbReference type="RefSeq" id="WP_237338117.1">
    <property type="nucleotide sequence ID" value="NZ_BAABCM010000005.1"/>
</dbReference>
<dbReference type="PROSITE" id="PS51384">
    <property type="entry name" value="FAD_FR"/>
    <property type="match status" value="1"/>
</dbReference>
<dbReference type="InterPro" id="IPR001041">
    <property type="entry name" value="2Fe-2S_ferredoxin-type"/>
</dbReference>
<proteinExistence type="predicted"/>
<dbReference type="PROSITE" id="PS51085">
    <property type="entry name" value="2FE2S_FER_2"/>
    <property type="match status" value="1"/>
</dbReference>
<dbReference type="SUPFAM" id="SSF63380">
    <property type="entry name" value="Riboflavin synthase domain-like"/>
    <property type="match status" value="1"/>
</dbReference>
<dbReference type="InterPro" id="IPR017927">
    <property type="entry name" value="FAD-bd_FR_type"/>
</dbReference>
<keyword evidence="4" id="KW-0479">Metal-binding</keyword>
<comment type="cofactor">
    <cofactor evidence="1">
        <name>FAD</name>
        <dbReference type="ChEBI" id="CHEBI:57692"/>
    </cofactor>
</comment>
<evidence type="ECO:0000256" key="5">
    <source>
        <dbReference type="ARBA" id="ARBA00022827"/>
    </source>
</evidence>
<feature type="domain" description="2Fe-2S ferredoxin-type" evidence="9">
    <location>
        <begin position="251"/>
        <end position="339"/>
    </location>
</feature>
<dbReference type="InterPro" id="IPR050415">
    <property type="entry name" value="MRET"/>
</dbReference>
<keyword evidence="5" id="KW-0274">FAD</keyword>
<keyword evidence="2" id="KW-0285">Flavoprotein</keyword>
<dbReference type="InterPro" id="IPR008333">
    <property type="entry name" value="Cbr1-like_FAD-bd_dom"/>
</dbReference>
<keyword evidence="3" id="KW-0001">2Fe-2S</keyword>
<feature type="domain" description="FAD-binding FR-type" evidence="10">
    <location>
        <begin position="2"/>
        <end position="103"/>
    </location>
</feature>
<keyword evidence="6" id="KW-0560">Oxidoreductase</keyword>
<name>A0ABP7IHJ5_9PSEU</name>
<evidence type="ECO:0000259" key="9">
    <source>
        <dbReference type="PROSITE" id="PS51085"/>
    </source>
</evidence>
<dbReference type="InterPro" id="IPR006058">
    <property type="entry name" value="2Fe2S_fd_BS"/>
</dbReference>
<dbReference type="Proteomes" id="UP001501624">
    <property type="component" value="Unassembled WGS sequence"/>
</dbReference>
<dbReference type="InterPro" id="IPR017938">
    <property type="entry name" value="Riboflavin_synthase-like_b-brl"/>
</dbReference>
<dbReference type="SUPFAM" id="SSF54292">
    <property type="entry name" value="2Fe-2S ferredoxin-like"/>
    <property type="match status" value="1"/>
</dbReference>
<reference evidence="12" key="1">
    <citation type="journal article" date="2019" name="Int. J. Syst. Evol. Microbiol.">
        <title>The Global Catalogue of Microorganisms (GCM) 10K type strain sequencing project: providing services to taxonomists for standard genome sequencing and annotation.</title>
        <authorList>
            <consortium name="The Broad Institute Genomics Platform"/>
            <consortium name="The Broad Institute Genome Sequencing Center for Infectious Disease"/>
            <person name="Wu L."/>
            <person name="Ma J."/>
        </authorList>
    </citation>
    <scope>NUCLEOTIDE SEQUENCE [LARGE SCALE GENOMIC DNA]</scope>
    <source>
        <strain evidence="12">JCM 17017</strain>
    </source>
</reference>
<accession>A0ABP7IHJ5</accession>
<dbReference type="PRINTS" id="PR00410">
    <property type="entry name" value="PHEHYDRXLASE"/>
</dbReference>
<dbReference type="PROSITE" id="PS00197">
    <property type="entry name" value="2FE2S_FER_1"/>
    <property type="match status" value="1"/>
</dbReference>
<evidence type="ECO:0000313" key="12">
    <source>
        <dbReference type="Proteomes" id="UP001501624"/>
    </source>
</evidence>
<sequence length="339" mass="36201">MPDSYTLTVAEVIAETAEASSIVFDVPAEHASTFAYRPGQFLTLRAGEAARCYSLSSAPHEGSRLKVTVKRTEGGYGSNWLCDNVSAGSTVDVLAPAGVFTPESLDADLLLMAGGSGITPVMSILKSALASGGGRIVLVYANRDSSSVIFASELAALAREHPERLVLVHWLESVQGLPSVTQLRELVRPYAEFEAFLCGPEAFMTAGKQALKDLGVPRKRIHLERFVSLGGNPFEDRAEAAAVPSQEAGTTALSVDLDGSQHSFTWPRQEKLLDFLLARGLDAPYSCREGQCSACACRIVSGEVKMLNNEVLDSEDIADGIVLACQSVPLTDEVSVTYE</sequence>
<dbReference type="InterPro" id="IPR036010">
    <property type="entry name" value="2Fe-2S_ferredoxin-like_sf"/>
</dbReference>
<gene>
    <name evidence="11" type="ORF">GCM10022380_41530</name>
</gene>
<evidence type="ECO:0000256" key="6">
    <source>
        <dbReference type="ARBA" id="ARBA00023002"/>
    </source>
</evidence>
<evidence type="ECO:0000259" key="10">
    <source>
        <dbReference type="PROSITE" id="PS51384"/>
    </source>
</evidence>
<comment type="caution">
    <text evidence="11">The sequence shown here is derived from an EMBL/GenBank/DDBJ whole genome shotgun (WGS) entry which is preliminary data.</text>
</comment>
<dbReference type="InterPro" id="IPR012675">
    <property type="entry name" value="Beta-grasp_dom_sf"/>
</dbReference>
<keyword evidence="7" id="KW-0408">Iron</keyword>
<dbReference type="CDD" id="cd06214">
    <property type="entry name" value="PA_degradation_oxidoreductase_like"/>
    <property type="match status" value="1"/>
</dbReference>
<dbReference type="InterPro" id="IPR001433">
    <property type="entry name" value="OxRdtase_FAD/NAD-bd"/>
</dbReference>
<dbReference type="Gene3D" id="2.40.30.10">
    <property type="entry name" value="Translation factors"/>
    <property type="match status" value="1"/>
</dbReference>
<dbReference type="InterPro" id="IPR039261">
    <property type="entry name" value="FNR_nucleotide-bd"/>
</dbReference>
<dbReference type="Pfam" id="PF00175">
    <property type="entry name" value="NAD_binding_1"/>
    <property type="match status" value="1"/>
</dbReference>
<organism evidence="11 12">
    <name type="scientific">Amycolatopsis tucumanensis</name>
    <dbReference type="NCBI Taxonomy" id="401106"/>
    <lineage>
        <taxon>Bacteria</taxon>
        <taxon>Bacillati</taxon>
        <taxon>Actinomycetota</taxon>
        <taxon>Actinomycetes</taxon>
        <taxon>Pseudonocardiales</taxon>
        <taxon>Pseudonocardiaceae</taxon>
        <taxon>Amycolatopsis</taxon>
    </lineage>
</organism>
<dbReference type="Gene3D" id="3.10.20.30">
    <property type="match status" value="1"/>
</dbReference>
<dbReference type="Pfam" id="PF00111">
    <property type="entry name" value="Fer2"/>
    <property type="match status" value="1"/>
</dbReference>
<keyword evidence="12" id="KW-1185">Reference proteome</keyword>
<dbReference type="PANTHER" id="PTHR47354">
    <property type="entry name" value="NADH OXIDOREDUCTASE HCR"/>
    <property type="match status" value="1"/>
</dbReference>